<keyword evidence="4 9" id="KW-0812">Transmembrane</keyword>
<feature type="transmembrane region" description="Helical" evidence="9">
    <location>
        <begin position="97"/>
        <end position="116"/>
    </location>
</feature>
<evidence type="ECO:0000313" key="11">
    <source>
        <dbReference type="Proteomes" id="UP000515163"/>
    </source>
</evidence>
<dbReference type="InterPro" id="IPR013057">
    <property type="entry name" value="AA_transpt_TM"/>
</dbReference>
<evidence type="ECO:0000313" key="12">
    <source>
        <dbReference type="RefSeq" id="XP_031549771.1"/>
    </source>
</evidence>
<dbReference type="GO" id="GO:0005774">
    <property type="term" value="C:vacuolar membrane"/>
    <property type="evidence" value="ECO:0007669"/>
    <property type="project" value="TreeGrafter"/>
</dbReference>
<protein>
    <submittedName>
        <fullName evidence="12">Vesicular inhibitory amino acid transporter-like</fullName>
    </submittedName>
</protein>
<feature type="transmembrane region" description="Helical" evidence="9">
    <location>
        <begin position="57"/>
        <end position="76"/>
    </location>
</feature>
<evidence type="ECO:0000256" key="4">
    <source>
        <dbReference type="ARBA" id="ARBA00022692"/>
    </source>
</evidence>
<dbReference type="GeneID" id="116287251"/>
<evidence type="ECO:0000256" key="1">
    <source>
        <dbReference type="ARBA" id="ARBA00004439"/>
    </source>
</evidence>
<dbReference type="GO" id="GO:0030659">
    <property type="term" value="C:cytoplasmic vesicle membrane"/>
    <property type="evidence" value="ECO:0007669"/>
    <property type="project" value="UniProtKB-SubCell"/>
</dbReference>
<dbReference type="PANTHER" id="PTHR22950:SF689">
    <property type="entry name" value="VESICULAR INHIBITORY AMINO ACID TRANSPORTER"/>
    <property type="match status" value="1"/>
</dbReference>
<dbReference type="RefSeq" id="XP_031549771.1">
    <property type="nucleotide sequence ID" value="XM_031693911.1"/>
</dbReference>
<evidence type="ECO:0000256" key="9">
    <source>
        <dbReference type="SAM" id="Phobius"/>
    </source>
</evidence>
<dbReference type="AlphaFoldDB" id="A0A6P8H2V3"/>
<comment type="similarity">
    <text evidence="2">Belongs to the amino acid/polyamine transporter 2 family.</text>
</comment>
<feature type="transmembrane region" description="Helical" evidence="9">
    <location>
        <begin position="136"/>
        <end position="160"/>
    </location>
</feature>
<dbReference type="Proteomes" id="UP000515163">
    <property type="component" value="Unplaced"/>
</dbReference>
<comment type="subcellular location">
    <subcellularLocation>
        <location evidence="1">Cytoplasmic vesicle membrane</location>
        <topology evidence="1">Multi-pass membrane protein</topology>
    </subcellularLocation>
</comment>
<dbReference type="OrthoDB" id="6021076at2759"/>
<evidence type="ECO:0000256" key="7">
    <source>
        <dbReference type="ARBA" id="ARBA00023136"/>
    </source>
</evidence>
<evidence type="ECO:0000256" key="3">
    <source>
        <dbReference type="ARBA" id="ARBA00022448"/>
    </source>
</evidence>
<keyword evidence="3" id="KW-0813">Transport</keyword>
<feature type="transmembrane region" description="Helical" evidence="9">
    <location>
        <begin position="22"/>
        <end position="45"/>
    </location>
</feature>
<keyword evidence="6 9" id="KW-1133">Transmembrane helix</keyword>
<evidence type="ECO:0000256" key="6">
    <source>
        <dbReference type="ARBA" id="ARBA00022989"/>
    </source>
</evidence>
<dbReference type="KEGG" id="aten:116287251"/>
<organism evidence="11 12">
    <name type="scientific">Actinia tenebrosa</name>
    <name type="common">Australian red waratah sea anemone</name>
    <dbReference type="NCBI Taxonomy" id="6105"/>
    <lineage>
        <taxon>Eukaryota</taxon>
        <taxon>Metazoa</taxon>
        <taxon>Cnidaria</taxon>
        <taxon>Anthozoa</taxon>
        <taxon>Hexacorallia</taxon>
        <taxon>Actiniaria</taxon>
        <taxon>Actiniidae</taxon>
        <taxon>Actinia</taxon>
    </lineage>
</organism>
<proteinExistence type="inferred from homology"/>
<feature type="transmembrane region" description="Helical" evidence="9">
    <location>
        <begin position="207"/>
        <end position="227"/>
    </location>
</feature>
<dbReference type="PANTHER" id="PTHR22950">
    <property type="entry name" value="AMINO ACID TRANSPORTER"/>
    <property type="match status" value="1"/>
</dbReference>
<feature type="transmembrane region" description="Helical" evidence="9">
    <location>
        <begin position="239"/>
        <end position="261"/>
    </location>
</feature>
<reference evidence="12" key="1">
    <citation type="submission" date="2025-08" db="UniProtKB">
        <authorList>
            <consortium name="RefSeq"/>
        </authorList>
    </citation>
    <scope>IDENTIFICATION</scope>
    <source>
        <tissue evidence="12">Tentacle</tissue>
    </source>
</reference>
<dbReference type="GO" id="GO:0015179">
    <property type="term" value="F:L-amino acid transmembrane transporter activity"/>
    <property type="evidence" value="ECO:0007669"/>
    <property type="project" value="TreeGrafter"/>
</dbReference>
<feature type="transmembrane region" description="Helical" evidence="9">
    <location>
        <begin position="181"/>
        <end position="201"/>
    </location>
</feature>
<name>A0A6P8H2V3_ACTTE</name>
<gene>
    <name evidence="12" type="primary">LOC116287251</name>
</gene>
<feature type="domain" description="Amino acid transporter transmembrane" evidence="10">
    <location>
        <begin position="2"/>
        <end position="260"/>
    </location>
</feature>
<dbReference type="Pfam" id="PF01490">
    <property type="entry name" value="Aa_trans"/>
    <property type="match status" value="1"/>
</dbReference>
<keyword evidence="8" id="KW-0968">Cytoplasmic vesicle</keyword>
<dbReference type="InParanoid" id="A0A6P8H2V3"/>
<keyword evidence="7 9" id="KW-0472">Membrane</keyword>
<evidence type="ECO:0000259" key="10">
    <source>
        <dbReference type="Pfam" id="PF01490"/>
    </source>
</evidence>
<evidence type="ECO:0000256" key="8">
    <source>
        <dbReference type="ARBA" id="ARBA00023329"/>
    </source>
</evidence>
<dbReference type="GO" id="GO:0006836">
    <property type="term" value="P:neurotransmitter transport"/>
    <property type="evidence" value="ECO:0007669"/>
    <property type="project" value="UniProtKB-KW"/>
</dbReference>
<keyword evidence="5" id="KW-0532">Neurotransmitter transport</keyword>
<evidence type="ECO:0000256" key="5">
    <source>
        <dbReference type="ARBA" id="ARBA00022775"/>
    </source>
</evidence>
<keyword evidence="11" id="KW-1185">Reference proteome</keyword>
<sequence>MWIIVGAVGVLPTIFLKHLSRIAWVSLLGVVVLMVPIGFVLWHGFSHASSWRFENLLFWDSQGFFVAFGIIVFSYTAHPALPRLEGCMIYKKSFSKVLGFSFLFVTLIKVVFALTSFLKFVGLTQEVVLNNFPVNILYHVICVFLSLNVLCSYAFPVSVVDQVIQESIASDSCLHRLPRMLSFSLTRLFLLFVTLVTALVVPHFALLLAFFGSMIASLFSFVFPCLFHLKLKGASLSWCIRFCNVSIILLGIFSAVLGTFFSGKALVEIYQ</sequence>
<evidence type="ECO:0000256" key="2">
    <source>
        <dbReference type="ARBA" id="ARBA00008066"/>
    </source>
</evidence>
<accession>A0A6P8H2V3</accession>